<dbReference type="SUPFAM" id="SSF50978">
    <property type="entry name" value="WD40 repeat-like"/>
    <property type="match status" value="1"/>
</dbReference>
<dbReference type="OrthoDB" id="10480519at2759"/>
<feature type="compositionally biased region" description="Basic and acidic residues" evidence="1">
    <location>
        <begin position="1"/>
        <end position="11"/>
    </location>
</feature>
<feature type="compositionally biased region" description="Low complexity" evidence="1">
    <location>
        <begin position="36"/>
        <end position="49"/>
    </location>
</feature>
<dbReference type="Proteomes" id="UP001165085">
    <property type="component" value="Unassembled WGS sequence"/>
</dbReference>
<organism evidence="2 3">
    <name type="scientific">Triparma strigata</name>
    <dbReference type="NCBI Taxonomy" id="1606541"/>
    <lineage>
        <taxon>Eukaryota</taxon>
        <taxon>Sar</taxon>
        <taxon>Stramenopiles</taxon>
        <taxon>Ochrophyta</taxon>
        <taxon>Bolidophyceae</taxon>
        <taxon>Parmales</taxon>
        <taxon>Triparmaceae</taxon>
        <taxon>Triparma</taxon>
    </lineage>
</organism>
<evidence type="ECO:0000313" key="2">
    <source>
        <dbReference type="EMBL" id="GMH69939.1"/>
    </source>
</evidence>
<dbReference type="AlphaFoldDB" id="A0A9W7AKD9"/>
<evidence type="ECO:0000313" key="3">
    <source>
        <dbReference type="Proteomes" id="UP001165085"/>
    </source>
</evidence>
<gene>
    <name evidence="2" type="ORF">TrST_g14133</name>
</gene>
<dbReference type="EMBL" id="BRXY01000136">
    <property type="protein sequence ID" value="GMH69939.1"/>
    <property type="molecule type" value="Genomic_DNA"/>
</dbReference>
<evidence type="ECO:0000256" key="1">
    <source>
        <dbReference type="SAM" id="MobiDB-lite"/>
    </source>
</evidence>
<dbReference type="InterPro" id="IPR036322">
    <property type="entry name" value="WD40_repeat_dom_sf"/>
</dbReference>
<name>A0A9W7AKD9_9STRA</name>
<keyword evidence="3" id="KW-1185">Reference proteome</keyword>
<dbReference type="InterPro" id="IPR015943">
    <property type="entry name" value="WD40/YVTN_repeat-like_dom_sf"/>
</dbReference>
<reference evidence="3" key="1">
    <citation type="journal article" date="2023" name="Commun. Biol.">
        <title>Genome analysis of Parmales, the sister group of diatoms, reveals the evolutionary specialization of diatoms from phago-mixotrophs to photoautotrophs.</title>
        <authorList>
            <person name="Ban H."/>
            <person name="Sato S."/>
            <person name="Yoshikawa S."/>
            <person name="Yamada K."/>
            <person name="Nakamura Y."/>
            <person name="Ichinomiya M."/>
            <person name="Sato N."/>
            <person name="Blanc-Mathieu R."/>
            <person name="Endo H."/>
            <person name="Kuwata A."/>
            <person name="Ogata H."/>
        </authorList>
    </citation>
    <scope>NUCLEOTIDE SEQUENCE [LARGE SCALE GENOMIC DNA]</scope>
    <source>
        <strain evidence="3">NIES 3701</strain>
    </source>
</reference>
<protein>
    <submittedName>
        <fullName evidence="2">Uncharacterized protein</fullName>
    </submittedName>
</protein>
<feature type="region of interest" description="Disordered" evidence="1">
    <location>
        <begin position="1"/>
        <end position="53"/>
    </location>
</feature>
<comment type="caution">
    <text evidence="2">The sequence shown here is derived from an EMBL/GenBank/DDBJ whole genome shotgun (WGS) entry which is preliminary data.</text>
</comment>
<proteinExistence type="predicted"/>
<accession>A0A9W7AKD9</accession>
<dbReference type="Gene3D" id="2.130.10.10">
    <property type="entry name" value="YVTN repeat-like/Quinoprotein amine dehydrogenase"/>
    <property type="match status" value="1"/>
</dbReference>
<sequence length="392" mass="41833">MSALASKKDTSNKVPTTPTVNSNTSEAPLKTVVPDTPNQAATSPSAPATLSPPPNFITITPNFPFTCLLAATATSLSVSTFSSPPSPPRLLPLSTIPLPPSLHSPTHSHLVSETSLITLTHTRTLKLFNASNLKTICSLSFSSHLTSVSVQHSLCLVTEGPRIWAFSVRNMKKLYMDEGPSVRKFAADEEYLCANTDDKGTVKVIDIQDNWKTVNNAKVHKRGIAAMAIGGGDKGRPKLLISSASPSTNVRLTRLPDLEPWVVLYRGGTALNLDYLGYYDGHVVAGGREGSTIHVWDGGEDEGVGVLGKISNVLSPGKGERSRSSSKIDSTVNARRSFLKIKNEGKDLVGVMICKGEREFRVVAVGAGGNVKCWEGREGTAVVDDTIQTQSA</sequence>
<feature type="compositionally biased region" description="Polar residues" evidence="1">
    <location>
        <begin position="12"/>
        <end position="26"/>
    </location>
</feature>